<gene>
    <name evidence="10" type="primary">hutI</name>
    <name evidence="10" type="ORF">KH327_02540</name>
</gene>
<dbReference type="InterPro" id="IPR006680">
    <property type="entry name" value="Amidohydro-rel"/>
</dbReference>
<keyword evidence="4 10" id="KW-0378">Hydrolase</keyword>
<dbReference type="PANTHER" id="PTHR42752">
    <property type="entry name" value="IMIDAZOLONEPROPIONASE"/>
    <property type="match status" value="1"/>
</dbReference>
<evidence type="ECO:0000256" key="4">
    <source>
        <dbReference type="ARBA" id="ARBA00022801"/>
    </source>
</evidence>
<comment type="pathway">
    <text evidence="1">Amino-acid degradation.</text>
</comment>
<dbReference type="InterPro" id="IPR011059">
    <property type="entry name" value="Metal-dep_hydrolase_composite"/>
</dbReference>
<dbReference type="SUPFAM" id="SSF51556">
    <property type="entry name" value="Metallo-dependent hydrolases"/>
    <property type="match status" value="1"/>
</dbReference>
<evidence type="ECO:0000256" key="7">
    <source>
        <dbReference type="ARBA" id="ARBA00023004"/>
    </source>
</evidence>
<evidence type="ECO:0000256" key="3">
    <source>
        <dbReference type="ARBA" id="ARBA00022723"/>
    </source>
</evidence>
<evidence type="ECO:0000259" key="9">
    <source>
        <dbReference type="Pfam" id="PF01979"/>
    </source>
</evidence>
<dbReference type="Proteomes" id="UP000748991">
    <property type="component" value="Unassembled WGS sequence"/>
</dbReference>
<dbReference type="PANTHER" id="PTHR42752:SF1">
    <property type="entry name" value="IMIDAZOLONEPROPIONASE-RELATED"/>
    <property type="match status" value="1"/>
</dbReference>
<name>A0A943SMC8_9FIRM</name>
<keyword evidence="7" id="KW-0408">Iron</keyword>
<dbReference type="InterPro" id="IPR032466">
    <property type="entry name" value="Metal_Hydrolase"/>
</dbReference>
<keyword evidence="6" id="KW-0862">Zinc</keyword>
<organism evidence="10 11">
    <name type="scientific">Peptoniphilus harei</name>
    <dbReference type="NCBI Taxonomy" id="54005"/>
    <lineage>
        <taxon>Bacteria</taxon>
        <taxon>Bacillati</taxon>
        <taxon>Bacillota</taxon>
        <taxon>Tissierellia</taxon>
        <taxon>Tissierellales</taxon>
        <taxon>Peptoniphilaceae</taxon>
        <taxon>Peptoniphilus</taxon>
    </lineage>
</organism>
<dbReference type="GO" id="GO:0046872">
    <property type="term" value="F:metal ion binding"/>
    <property type="evidence" value="ECO:0007669"/>
    <property type="project" value="UniProtKB-KW"/>
</dbReference>
<evidence type="ECO:0000256" key="8">
    <source>
        <dbReference type="NCBIfam" id="TIGR01224"/>
    </source>
</evidence>
<feature type="domain" description="Amidohydrolase-related" evidence="9">
    <location>
        <begin position="294"/>
        <end position="401"/>
    </location>
</feature>
<evidence type="ECO:0000313" key="11">
    <source>
        <dbReference type="Proteomes" id="UP000748991"/>
    </source>
</evidence>
<dbReference type="GO" id="GO:0005737">
    <property type="term" value="C:cytoplasm"/>
    <property type="evidence" value="ECO:0007669"/>
    <property type="project" value="UniProtKB-UniRule"/>
</dbReference>
<dbReference type="Pfam" id="PF01979">
    <property type="entry name" value="Amidohydro_1"/>
    <property type="match status" value="1"/>
</dbReference>
<dbReference type="RefSeq" id="WP_278637104.1">
    <property type="nucleotide sequence ID" value="NZ_JAGZZP010000003.1"/>
</dbReference>
<dbReference type="GO" id="GO:0019556">
    <property type="term" value="P:L-histidine catabolic process to glutamate and formamide"/>
    <property type="evidence" value="ECO:0007669"/>
    <property type="project" value="UniProtKB-UniRule"/>
</dbReference>
<reference evidence="10" key="1">
    <citation type="submission" date="2021-02" db="EMBL/GenBank/DDBJ databases">
        <title>Infant gut strain persistence is associated with maternal origin, phylogeny, and functional potential including surface adhesion and iron acquisition.</title>
        <authorList>
            <person name="Lou Y.C."/>
        </authorList>
    </citation>
    <scope>NUCLEOTIDE SEQUENCE</scope>
    <source>
        <strain evidence="10">L3_060_052G1_dasL3_060_052G1_concoct_1</strain>
    </source>
</reference>
<keyword evidence="3" id="KW-0479">Metal-binding</keyword>
<evidence type="ECO:0000256" key="5">
    <source>
        <dbReference type="ARBA" id="ARBA00022808"/>
    </source>
</evidence>
<protein>
    <recommendedName>
        <fullName evidence="2 8">Imidazolonepropionase</fullName>
        <ecNumber evidence="2 8">3.5.2.7</ecNumber>
    </recommendedName>
</protein>
<dbReference type="InterPro" id="IPR005920">
    <property type="entry name" value="HutI"/>
</dbReference>
<dbReference type="GO" id="GO:0050480">
    <property type="term" value="F:imidazolonepropionase activity"/>
    <property type="evidence" value="ECO:0007669"/>
    <property type="project" value="UniProtKB-UniRule"/>
</dbReference>
<dbReference type="EC" id="3.5.2.7" evidence="2 8"/>
<dbReference type="Gene3D" id="2.30.40.10">
    <property type="entry name" value="Urease, subunit C, domain 1"/>
    <property type="match status" value="1"/>
</dbReference>
<accession>A0A943SMC8</accession>
<evidence type="ECO:0000256" key="2">
    <source>
        <dbReference type="ARBA" id="ARBA00012864"/>
    </source>
</evidence>
<evidence type="ECO:0000313" key="10">
    <source>
        <dbReference type="EMBL" id="MBS6534688.1"/>
    </source>
</evidence>
<dbReference type="Gene3D" id="3.20.20.140">
    <property type="entry name" value="Metal-dependent hydrolases"/>
    <property type="match status" value="1"/>
</dbReference>
<dbReference type="AlphaFoldDB" id="A0A943SMC8"/>
<evidence type="ECO:0000256" key="6">
    <source>
        <dbReference type="ARBA" id="ARBA00022833"/>
    </source>
</evidence>
<comment type="caution">
    <text evidence="10">The sequence shown here is derived from an EMBL/GenBank/DDBJ whole genome shotgun (WGS) entry which is preliminary data.</text>
</comment>
<dbReference type="SUPFAM" id="SSF51338">
    <property type="entry name" value="Composite domain of metallo-dependent hydrolases"/>
    <property type="match status" value="1"/>
</dbReference>
<dbReference type="NCBIfam" id="TIGR01224">
    <property type="entry name" value="hutI"/>
    <property type="match status" value="1"/>
</dbReference>
<sequence>MLILKNCRELLTVKEDAKDLIGLMNNTSVLIKGKRIEKIGAYEDLIKLVDGEDFEEMDCSNKVVMPGYVDSHTHLLFGKSRVDEYVASLTHASADVKKIVKLVGLEASIHYTKNASDEELIESSLTKLNRMLLSGTTTVEIKSGYGIDKETELRQLRLINKLKDKTPQTILSTYLGAHYYDVDMGKEKYIDFMISEVLPIIKEEKLADFSDIWVDDGYYTAEDADKFLGAALDFGLVPTLHSECYSAIGGARVAAKLKAANIGHLNFLTREDARLLAENNVVGIVIPTTDFSVAHPRPFDPSYMFEEGMTLAIATNLNPGNWFESMDLAMTLACRNHKMSERQAIRSATLNGAKALRIERDYGSIEEGKYADIQIRDSDSYKNVVYKVGVNDVVQVIKKGKKLF</sequence>
<evidence type="ECO:0000256" key="1">
    <source>
        <dbReference type="ARBA" id="ARBA00005023"/>
    </source>
</evidence>
<dbReference type="EMBL" id="JAGZZP010000003">
    <property type="protein sequence ID" value="MBS6534688.1"/>
    <property type="molecule type" value="Genomic_DNA"/>
</dbReference>
<proteinExistence type="predicted"/>
<keyword evidence="5" id="KW-0369">Histidine metabolism</keyword>